<evidence type="ECO:0000313" key="2">
    <source>
        <dbReference type="Proteomes" id="UP000563050"/>
    </source>
</evidence>
<comment type="caution">
    <text evidence="1">The sequence shown here is derived from an EMBL/GenBank/DDBJ whole genome shotgun (WGS) entry which is preliminary data.</text>
</comment>
<accession>A0A7W5GYD0</accession>
<dbReference type="AlphaFoldDB" id="A0A7W5GYD0"/>
<evidence type="ECO:0000313" key="1">
    <source>
        <dbReference type="EMBL" id="MBB3183364.1"/>
    </source>
</evidence>
<reference evidence="1 2" key="1">
    <citation type="submission" date="2020-08" db="EMBL/GenBank/DDBJ databases">
        <title>Genomic Encyclopedia of Type Strains, Phase III (KMG-III): the genomes of soil and plant-associated and newly described type strains.</title>
        <authorList>
            <person name="Whitman W."/>
        </authorList>
    </citation>
    <scope>NUCLEOTIDE SEQUENCE [LARGE SCALE GENOMIC DNA]</scope>
    <source>
        <strain evidence="1 2">CECT 7341</strain>
    </source>
</reference>
<keyword evidence="2" id="KW-1185">Reference proteome</keyword>
<gene>
    <name evidence="1" type="ORF">FHR95_000905</name>
</gene>
<dbReference type="Proteomes" id="UP000563050">
    <property type="component" value="Unassembled WGS sequence"/>
</dbReference>
<protein>
    <submittedName>
        <fullName evidence="1">Uncharacterized protein</fullName>
    </submittedName>
</protein>
<dbReference type="EMBL" id="JACHXQ010000002">
    <property type="protein sequence ID" value="MBB3183364.1"/>
    <property type="molecule type" value="Genomic_DNA"/>
</dbReference>
<name>A0A7W5GYD0_9GAMM</name>
<proteinExistence type="predicted"/>
<sequence length="117" mass="13418">MLNRSALLLRYKAPAVQWINDADPSPGGSSVTLAEVNSDLTVYLVSDEVADSPEEVRRWIKANWRGLFESELEGWYTDPTLWPKRTLKRFDEWFDVECHSMLVDTLGTPIEDDEAED</sequence>
<dbReference type="RefSeq" id="WP_183313530.1">
    <property type="nucleotide sequence ID" value="NZ_JACHXQ010000002.1"/>
</dbReference>
<organism evidence="1 2">
    <name type="scientific">Halomonas fontilapidosi</name>
    <dbReference type="NCBI Taxonomy" id="616675"/>
    <lineage>
        <taxon>Bacteria</taxon>
        <taxon>Pseudomonadati</taxon>
        <taxon>Pseudomonadota</taxon>
        <taxon>Gammaproteobacteria</taxon>
        <taxon>Oceanospirillales</taxon>
        <taxon>Halomonadaceae</taxon>
        <taxon>Halomonas</taxon>
    </lineage>
</organism>